<dbReference type="KEGG" id="sfu:Sfum_2175"/>
<dbReference type="Proteomes" id="UP000001784">
    <property type="component" value="Chromosome"/>
</dbReference>
<organism evidence="2 3">
    <name type="scientific">Syntrophobacter fumaroxidans (strain DSM 10017 / MPOB)</name>
    <dbReference type="NCBI Taxonomy" id="335543"/>
    <lineage>
        <taxon>Bacteria</taxon>
        <taxon>Pseudomonadati</taxon>
        <taxon>Thermodesulfobacteriota</taxon>
        <taxon>Syntrophobacteria</taxon>
        <taxon>Syntrophobacterales</taxon>
        <taxon>Syntrophobacteraceae</taxon>
        <taxon>Syntrophobacter</taxon>
    </lineage>
</organism>
<dbReference type="PROSITE" id="PS51257">
    <property type="entry name" value="PROKAR_LIPOPROTEIN"/>
    <property type="match status" value="1"/>
</dbReference>
<dbReference type="eggNOG" id="ENOG502ZM2M">
    <property type="taxonomic scope" value="Bacteria"/>
</dbReference>
<gene>
    <name evidence="2" type="ordered locus">Sfum_2175</name>
</gene>
<keyword evidence="3" id="KW-1185">Reference proteome</keyword>
<feature type="signal peptide" evidence="1">
    <location>
        <begin position="1"/>
        <end position="25"/>
    </location>
</feature>
<dbReference type="HOGENOM" id="CLU_1892868_0_0_7"/>
<evidence type="ECO:0000313" key="2">
    <source>
        <dbReference type="EMBL" id="ABK17857.1"/>
    </source>
</evidence>
<dbReference type="InParanoid" id="A0LKA5"/>
<protein>
    <recommendedName>
        <fullName evidence="4">Lipocalin-like domain-containing protein</fullName>
    </recommendedName>
</protein>
<evidence type="ECO:0008006" key="4">
    <source>
        <dbReference type="Google" id="ProtNLM"/>
    </source>
</evidence>
<dbReference type="STRING" id="335543.Sfum_2175"/>
<reference evidence="2 3" key="1">
    <citation type="submission" date="2006-10" db="EMBL/GenBank/DDBJ databases">
        <title>Complete sequence of Syntrophobacter fumaroxidans MPOB.</title>
        <authorList>
            <consortium name="US DOE Joint Genome Institute"/>
            <person name="Copeland A."/>
            <person name="Lucas S."/>
            <person name="Lapidus A."/>
            <person name="Barry K."/>
            <person name="Detter J.C."/>
            <person name="Glavina del Rio T."/>
            <person name="Hammon N."/>
            <person name="Israni S."/>
            <person name="Pitluck S."/>
            <person name="Goltsman E.G."/>
            <person name="Martinez M."/>
            <person name="Schmutz J."/>
            <person name="Larimer F."/>
            <person name="Land M."/>
            <person name="Hauser L."/>
            <person name="Kyrpides N."/>
            <person name="Kim E."/>
            <person name="Boone D.R."/>
            <person name="Brockman F."/>
            <person name="Culley D."/>
            <person name="Ferry J."/>
            <person name="Gunsalus R."/>
            <person name="McInerney M.J."/>
            <person name="Morrison M."/>
            <person name="Plugge C."/>
            <person name="Rohlin L."/>
            <person name="Scholten J."/>
            <person name="Sieber J."/>
            <person name="Stams A.J.M."/>
            <person name="Worm P."/>
            <person name="Henstra A.M."/>
            <person name="Richardson P."/>
        </authorList>
    </citation>
    <scope>NUCLEOTIDE SEQUENCE [LARGE SCALE GENOMIC DNA]</scope>
    <source>
        <strain evidence="3">DSM 10017 / MPOB</strain>
    </source>
</reference>
<keyword evidence="1" id="KW-0732">Signal</keyword>
<sequence precursor="true">MKMKKLYLACLAAGFVFMACTLARAQDGGISASDVAGVPSEFAKVEKEPDPALLGGWKCVYQRFRPKTGDYDPEPVEFYLAKYGDKFGLYFYRSKPEGGGKVYRGWREFTINGKEITSETGIRFFTEGGKVFFSWERGQKEKPAEMTRIPGLDK</sequence>
<proteinExistence type="predicted"/>
<dbReference type="AlphaFoldDB" id="A0LKA5"/>
<accession>A0LKA5</accession>
<feature type="chain" id="PRO_5002626601" description="Lipocalin-like domain-containing protein" evidence="1">
    <location>
        <begin position="26"/>
        <end position="154"/>
    </location>
</feature>
<evidence type="ECO:0000256" key="1">
    <source>
        <dbReference type="SAM" id="SignalP"/>
    </source>
</evidence>
<name>A0LKA5_SYNFM</name>
<dbReference type="EMBL" id="CP000478">
    <property type="protein sequence ID" value="ABK17857.1"/>
    <property type="molecule type" value="Genomic_DNA"/>
</dbReference>
<evidence type="ECO:0000313" key="3">
    <source>
        <dbReference type="Proteomes" id="UP000001784"/>
    </source>
</evidence>